<dbReference type="RefSeq" id="WP_030444407.1">
    <property type="nucleotide sequence ID" value="NZ_AP023354.1"/>
</dbReference>
<evidence type="ECO:0000259" key="2">
    <source>
        <dbReference type="Pfam" id="PF00248"/>
    </source>
</evidence>
<dbReference type="GO" id="GO:0016491">
    <property type="term" value="F:oxidoreductase activity"/>
    <property type="evidence" value="ECO:0007669"/>
    <property type="project" value="UniProtKB-KW"/>
</dbReference>
<dbReference type="CDD" id="cd19088">
    <property type="entry name" value="AKR_AKR13B1"/>
    <property type="match status" value="1"/>
</dbReference>
<evidence type="ECO:0000313" key="3">
    <source>
        <dbReference type="EMBL" id="BCJ31295.1"/>
    </source>
</evidence>
<protein>
    <submittedName>
        <fullName evidence="3">Oxidoreductase</fullName>
    </submittedName>
</protein>
<evidence type="ECO:0000256" key="1">
    <source>
        <dbReference type="ARBA" id="ARBA00023002"/>
    </source>
</evidence>
<dbReference type="EMBL" id="AP023354">
    <property type="protein sequence ID" value="BCJ31295.1"/>
    <property type="molecule type" value="Genomic_DNA"/>
</dbReference>
<dbReference type="InterPro" id="IPR050791">
    <property type="entry name" value="Aldo-Keto_reductase"/>
</dbReference>
<name>A0A810L8U4_9ACTN</name>
<dbReference type="PANTHER" id="PTHR43625:SF40">
    <property type="entry name" value="ALDO-KETO REDUCTASE YAKC [NADP(+)]"/>
    <property type="match status" value="1"/>
</dbReference>
<dbReference type="InterPro" id="IPR020471">
    <property type="entry name" value="AKR"/>
</dbReference>
<dbReference type="PANTHER" id="PTHR43625">
    <property type="entry name" value="AFLATOXIN B1 ALDEHYDE REDUCTASE"/>
    <property type="match status" value="1"/>
</dbReference>
<dbReference type="AlphaFoldDB" id="A0A810L8U4"/>
<dbReference type="Gene3D" id="3.20.20.100">
    <property type="entry name" value="NADP-dependent oxidoreductase domain"/>
    <property type="match status" value="1"/>
</dbReference>
<dbReference type="KEGG" id="aser:Asera_54030"/>
<sequence length="284" mass="30627">MTRNSPVAAASGEFVLGGALTVRRLGFGAMRITGPGIWGPPADPDEAVRVLRRAVELGVTFIDTADSYGPYVSEGLIRTALHPYPDDLVIGTKAGFVRTGPNEWHVVGHPKYLRQEVEMSLRRLGVERLELFQLHRIDPAVPLGDQLGELRMMQQEGKIGQLGLSEVSVEQIRQAREIADIVSVQNLYNLMERRSADVLDYCAAEGLGFIPWYPIAAGELSGTVARIAAAHDATPAQVALAWLLASSPVMLPIPGTGSVAHVEENTAAAQLTLSDEEMRELSAG</sequence>
<dbReference type="GO" id="GO:0005737">
    <property type="term" value="C:cytoplasm"/>
    <property type="evidence" value="ECO:0007669"/>
    <property type="project" value="TreeGrafter"/>
</dbReference>
<evidence type="ECO:0000313" key="4">
    <source>
        <dbReference type="Proteomes" id="UP000680750"/>
    </source>
</evidence>
<keyword evidence="4" id="KW-1185">Reference proteome</keyword>
<dbReference type="SUPFAM" id="SSF51430">
    <property type="entry name" value="NAD(P)-linked oxidoreductase"/>
    <property type="match status" value="1"/>
</dbReference>
<gene>
    <name evidence="3" type="ORF">Asera_54030</name>
</gene>
<proteinExistence type="predicted"/>
<dbReference type="PRINTS" id="PR00069">
    <property type="entry name" value="ALDKETRDTASE"/>
</dbReference>
<keyword evidence="1" id="KW-0560">Oxidoreductase</keyword>
<organism evidence="3 4">
    <name type="scientific">Actinocatenispora sera</name>
    <dbReference type="NCBI Taxonomy" id="390989"/>
    <lineage>
        <taxon>Bacteria</taxon>
        <taxon>Bacillati</taxon>
        <taxon>Actinomycetota</taxon>
        <taxon>Actinomycetes</taxon>
        <taxon>Micromonosporales</taxon>
        <taxon>Micromonosporaceae</taxon>
        <taxon>Actinocatenispora</taxon>
    </lineage>
</organism>
<dbReference type="InterPro" id="IPR036812">
    <property type="entry name" value="NAD(P)_OxRdtase_dom_sf"/>
</dbReference>
<feature type="domain" description="NADP-dependent oxidoreductase" evidence="2">
    <location>
        <begin position="24"/>
        <end position="281"/>
    </location>
</feature>
<dbReference type="Pfam" id="PF00248">
    <property type="entry name" value="Aldo_ket_red"/>
    <property type="match status" value="1"/>
</dbReference>
<reference evidence="3" key="1">
    <citation type="submission" date="2020-08" db="EMBL/GenBank/DDBJ databases">
        <title>Whole genome shotgun sequence of Actinocatenispora sera NBRC 101916.</title>
        <authorList>
            <person name="Komaki H."/>
            <person name="Tamura T."/>
        </authorList>
    </citation>
    <scope>NUCLEOTIDE SEQUENCE</scope>
    <source>
        <strain evidence="3">NBRC 101916</strain>
    </source>
</reference>
<accession>A0A810L8U4</accession>
<dbReference type="Proteomes" id="UP000680750">
    <property type="component" value="Chromosome"/>
</dbReference>
<dbReference type="InterPro" id="IPR023210">
    <property type="entry name" value="NADP_OxRdtase_dom"/>
</dbReference>